<dbReference type="InterPro" id="IPR029196">
    <property type="entry name" value="HAPSTR1-like"/>
</dbReference>
<dbReference type="PANTHER" id="PTHR38645:SF1">
    <property type="entry name" value="YALI0F12243P"/>
    <property type="match status" value="1"/>
</dbReference>
<feature type="compositionally biased region" description="Polar residues" evidence="1">
    <location>
        <begin position="232"/>
        <end position="256"/>
    </location>
</feature>
<evidence type="ECO:0000313" key="2">
    <source>
        <dbReference type="EMBL" id="PVV01761.1"/>
    </source>
</evidence>
<feature type="region of interest" description="Disordered" evidence="1">
    <location>
        <begin position="232"/>
        <end position="272"/>
    </location>
</feature>
<dbReference type="EMBL" id="MBFS01000826">
    <property type="protein sequence ID" value="PVV01761.1"/>
    <property type="molecule type" value="Genomic_DNA"/>
</dbReference>
<dbReference type="Pfam" id="PF15251">
    <property type="entry name" value="TAPR1-like"/>
    <property type="match status" value="1"/>
</dbReference>
<protein>
    <submittedName>
        <fullName evidence="2">Uncharacterized protein</fullName>
    </submittedName>
</protein>
<sequence length="272" mass="30753">MSLNSYLLSNEKLSESFRASATSITNLYKTSIDSLPQNQNGLVISNAFTCAASSVTQLYKDASELVQTARLEGYKECLLDLCQALQIQKSFVFSLIEKAEAKNHCQVDLQKESQYMPNQQNQTSDQNIDFLAGFFLKSKSKLGSSFSDILASLPDQSNQPALYCQNSNICYNTQPKRNIQERSFLFDKNNHTQNNQDFMNSGNIKNQNTLKLNNNFGIKKHTKPDGENIQCLRSPNSPESKNSIQYPQNTTSNYQFSDFIDPISPPPFKRLH</sequence>
<organism evidence="2 3">
    <name type="scientific">Smittium megazygosporum</name>
    <dbReference type="NCBI Taxonomy" id="133381"/>
    <lineage>
        <taxon>Eukaryota</taxon>
        <taxon>Fungi</taxon>
        <taxon>Fungi incertae sedis</taxon>
        <taxon>Zoopagomycota</taxon>
        <taxon>Kickxellomycotina</taxon>
        <taxon>Harpellomycetes</taxon>
        <taxon>Harpellales</taxon>
        <taxon>Legeriomycetaceae</taxon>
        <taxon>Smittium</taxon>
    </lineage>
</organism>
<proteinExistence type="predicted"/>
<evidence type="ECO:0000313" key="3">
    <source>
        <dbReference type="Proteomes" id="UP000245609"/>
    </source>
</evidence>
<accession>A0A2T9ZAZ8</accession>
<dbReference type="AlphaFoldDB" id="A0A2T9ZAZ8"/>
<reference evidence="2 3" key="1">
    <citation type="journal article" date="2018" name="MBio">
        <title>Comparative Genomics Reveals the Core Gene Toolbox for the Fungus-Insect Symbiosis.</title>
        <authorList>
            <person name="Wang Y."/>
            <person name="Stata M."/>
            <person name="Wang W."/>
            <person name="Stajich J.E."/>
            <person name="White M.M."/>
            <person name="Moncalvo J.M."/>
        </authorList>
    </citation>
    <scope>NUCLEOTIDE SEQUENCE [LARGE SCALE GENOMIC DNA]</scope>
    <source>
        <strain evidence="2 3">SC-DP-2</strain>
    </source>
</reference>
<feature type="compositionally biased region" description="Pro residues" evidence="1">
    <location>
        <begin position="263"/>
        <end position="272"/>
    </location>
</feature>
<name>A0A2T9ZAZ8_9FUNG</name>
<dbReference type="PANTHER" id="PTHR38645">
    <property type="entry name" value="CHROMOSOME 9, WHOLE GENOME SHOTGUN SEQUENCE"/>
    <property type="match status" value="1"/>
</dbReference>
<gene>
    <name evidence="2" type="ORF">BB560_003809</name>
</gene>
<dbReference type="OrthoDB" id="21418at2759"/>
<keyword evidence="3" id="KW-1185">Reference proteome</keyword>
<evidence type="ECO:0000256" key="1">
    <source>
        <dbReference type="SAM" id="MobiDB-lite"/>
    </source>
</evidence>
<comment type="caution">
    <text evidence="2">The sequence shown here is derived from an EMBL/GenBank/DDBJ whole genome shotgun (WGS) entry which is preliminary data.</text>
</comment>
<dbReference type="Proteomes" id="UP000245609">
    <property type="component" value="Unassembled WGS sequence"/>
</dbReference>